<keyword evidence="2 3" id="KW-0040">ANK repeat</keyword>
<dbReference type="RefSeq" id="WP_090495814.1">
    <property type="nucleotide sequence ID" value="NZ_BJVY01000059.1"/>
</dbReference>
<keyword evidence="6" id="KW-1185">Reference proteome</keyword>
<dbReference type="GO" id="GO:0085020">
    <property type="term" value="P:protein K6-linked ubiquitination"/>
    <property type="evidence" value="ECO:0007669"/>
    <property type="project" value="TreeGrafter"/>
</dbReference>
<dbReference type="GO" id="GO:0004842">
    <property type="term" value="F:ubiquitin-protein transferase activity"/>
    <property type="evidence" value="ECO:0007669"/>
    <property type="project" value="TreeGrafter"/>
</dbReference>
<evidence type="ECO:0000256" key="2">
    <source>
        <dbReference type="ARBA" id="ARBA00023043"/>
    </source>
</evidence>
<organism evidence="4 7">
    <name type="scientific">Myxococcus virescens</name>
    <dbReference type="NCBI Taxonomy" id="83456"/>
    <lineage>
        <taxon>Bacteria</taxon>
        <taxon>Pseudomonadati</taxon>
        <taxon>Myxococcota</taxon>
        <taxon>Myxococcia</taxon>
        <taxon>Myxococcales</taxon>
        <taxon>Cystobacterineae</taxon>
        <taxon>Myxococcaceae</taxon>
        <taxon>Myxococcus</taxon>
    </lineage>
</organism>
<dbReference type="EMBL" id="BJVY01000059">
    <property type="protein sequence ID" value="GEL75052.1"/>
    <property type="molecule type" value="Genomic_DNA"/>
</dbReference>
<dbReference type="InterPro" id="IPR002110">
    <property type="entry name" value="Ankyrin_rpt"/>
</dbReference>
<reference evidence="5 6" key="1">
    <citation type="submission" date="2016-10" db="EMBL/GenBank/DDBJ databases">
        <authorList>
            <person name="Varghese N."/>
            <person name="Submissions S."/>
        </authorList>
    </citation>
    <scope>NUCLEOTIDE SEQUENCE [LARGE SCALE GENOMIC DNA]</scope>
    <source>
        <strain evidence="5 6">DSM 2260</strain>
    </source>
</reference>
<dbReference type="PANTHER" id="PTHR24171">
    <property type="entry name" value="ANKYRIN REPEAT DOMAIN-CONTAINING PROTEIN 39-RELATED"/>
    <property type="match status" value="1"/>
</dbReference>
<feature type="repeat" description="ANK" evidence="3">
    <location>
        <begin position="103"/>
        <end position="135"/>
    </location>
</feature>
<dbReference type="SMART" id="SM00248">
    <property type="entry name" value="ANK"/>
    <property type="match status" value="7"/>
</dbReference>
<protein>
    <submittedName>
        <fullName evidence="5">Ankyrin repeat</fullName>
    </submittedName>
</protein>
<evidence type="ECO:0000313" key="6">
    <source>
        <dbReference type="Proteomes" id="UP000198717"/>
    </source>
</evidence>
<dbReference type="Proteomes" id="UP000321224">
    <property type="component" value="Unassembled WGS sequence"/>
</dbReference>
<proteinExistence type="predicted"/>
<gene>
    <name evidence="4" type="ORF">MVI01_68360</name>
    <name evidence="5" type="ORF">SAMN04488504_12910</name>
</gene>
<name>A0A511HN86_9BACT</name>
<comment type="caution">
    <text evidence="4">The sequence shown here is derived from an EMBL/GenBank/DDBJ whole genome shotgun (WGS) entry which is preliminary data.</text>
</comment>
<feature type="repeat" description="ANK" evidence="3">
    <location>
        <begin position="321"/>
        <end position="353"/>
    </location>
</feature>
<dbReference type="SUPFAM" id="SSF48403">
    <property type="entry name" value="Ankyrin repeat"/>
    <property type="match status" value="2"/>
</dbReference>
<evidence type="ECO:0000313" key="4">
    <source>
        <dbReference type="EMBL" id="GEL75052.1"/>
    </source>
</evidence>
<dbReference type="Pfam" id="PF12796">
    <property type="entry name" value="Ank_2"/>
    <property type="match status" value="2"/>
</dbReference>
<evidence type="ECO:0000256" key="1">
    <source>
        <dbReference type="ARBA" id="ARBA00022737"/>
    </source>
</evidence>
<keyword evidence="1" id="KW-0677">Repeat</keyword>
<dbReference type="AlphaFoldDB" id="A0A511HN86"/>
<accession>A0A511HN86</accession>
<dbReference type="Proteomes" id="UP000198717">
    <property type="component" value="Unassembled WGS sequence"/>
</dbReference>
<dbReference type="PANTHER" id="PTHR24171:SF8">
    <property type="entry name" value="BRCA1-ASSOCIATED RING DOMAIN PROTEIN 1"/>
    <property type="match status" value="1"/>
</dbReference>
<feature type="repeat" description="ANK" evidence="3">
    <location>
        <begin position="251"/>
        <end position="283"/>
    </location>
</feature>
<sequence length="386" mass="40825">MKLDKPENLFAAIEQCDVFAVEDLLAKGADPDEVDLDGYQATPLAYACSHGDEATVRALLDAKATPDAAAFQPPLVAATEHGFAALVSLLVKAGADVNAGDETGASALWTAAANGFADIARCLVEAGADREQANNDGKLPSIVALENGHAALSNYLSDPASYPATHSFWRGSKKLARQAAEARRAQVVDRATGKDVRGAAAAEPEWTFSVGIARSQWATQDFPSVAAAGNVELVGRMLDAGLDPDWTQFKGNPTALMLAARSGERGAVDLLLARRAKVNHRTDKGLTALHMALFKPSARVHGPIIRSLLAAGADPNVPDDEGQRPLQRALAHAMPVLVQVLLEAGADPFIRDRAGRMPADWAPTDGKHADTIRKLLETARKGRTDD</sequence>
<evidence type="ECO:0000313" key="7">
    <source>
        <dbReference type="Proteomes" id="UP000321224"/>
    </source>
</evidence>
<dbReference type="Pfam" id="PF13637">
    <property type="entry name" value="Ank_4"/>
    <property type="match status" value="1"/>
</dbReference>
<reference evidence="4 7" key="2">
    <citation type="submission" date="2019-07" db="EMBL/GenBank/DDBJ databases">
        <title>Whole genome shotgun sequence of Myxococcus virescens NBRC 100334.</title>
        <authorList>
            <person name="Hosoyama A."/>
            <person name="Uohara A."/>
            <person name="Ohji S."/>
            <person name="Ichikawa N."/>
        </authorList>
    </citation>
    <scope>NUCLEOTIDE SEQUENCE [LARGE SCALE GENOMIC DNA]</scope>
    <source>
        <strain evidence="4 7">NBRC 100334</strain>
    </source>
</reference>
<dbReference type="Gene3D" id="1.25.40.20">
    <property type="entry name" value="Ankyrin repeat-containing domain"/>
    <property type="match status" value="2"/>
</dbReference>
<dbReference type="PROSITE" id="PS50297">
    <property type="entry name" value="ANK_REP_REGION"/>
    <property type="match status" value="2"/>
</dbReference>
<evidence type="ECO:0000313" key="5">
    <source>
        <dbReference type="EMBL" id="SDF30125.1"/>
    </source>
</evidence>
<dbReference type="EMBL" id="FNAJ01000029">
    <property type="protein sequence ID" value="SDF30125.1"/>
    <property type="molecule type" value="Genomic_DNA"/>
</dbReference>
<feature type="repeat" description="ANK" evidence="3">
    <location>
        <begin position="70"/>
        <end position="102"/>
    </location>
</feature>
<dbReference type="PROSITE" id="PS50088">
    <property type="entry name" value="ANK_REPEAT"/>
    <property type="match status" value="5"/>
</dbReference>
<dbReference type="InterPro" id="IPR036770">
    <property type="entry name" value="Ankyrin_rpt-contain_sf"/>
</dbReference>
<evidence type="ECO:0000256" key="3">
    <source>
        <dbReference type="PROSITE-ProRule" id="PRU00023"/>
    </source>
</evidence>
<feature type="repeat" description="ANK" evidence="3">
    <location>
        <begin position="284"/>
        <end position="320"/>
    </location>
</feature>